<dbReference type="EMBL" id="SJTH01000029">
    <property type="protein sequence ID" value="TCJ02628.1"/>
    <property type="molecule type" value="Genomic_DNA"/>
</dbReference>
<gene>
    <name evidence="1" type="ORF">E0Y62_18275</name>
</gene>
<name>A0A4R1AY82_9BACI</name>
<sequence length="67" mass="7286">MLFIVGINPSPMQMSMGTGELAYKLTLGKPDGGQVNTISKRKNWQELNTKIDTVCKVADGSCNLGKR</sequence>
<keyword evidence="2" id="KW-1185">Reference proteome</keyword>
<accession>A0A4R1AY82</accession>
<organism evidence="1 2">
    <name type="scientific">Cytobacillus praedii</name>
    <dbReference type="NCBI Taxonomy" id="1742358"/>
    <lineage>
        <taxon>Bacteria</taxon>
        <taxon>Bacillati</taxon>
        <taxon>Bacillota</taxon>
        <taxon>Bacilli</taxon>
        <taxon>Bacillales</taxon>
        <taxon>Bacillaceae</taxon>
        <taxon>Cytobacillus</taxon>
    </lineage>
</organism>
<comment type="caution">
    <text evidence="1">The sequence shown here is derived from an EMBL/GenBank/DDBJ whole genome shotgun (WGS) entry which is preliminary data.</text>
</comment>
<proteinExistence type="predicted"/>
<dbReference type="AlphaFoldDB" id="A0A4R1AY82"/>
<evidence type="ECO:0000313" key="1">
    <source>
        <dbReference type="EMBL" id="TCJ02628.1"/>
    </source>
</evidence>
<reference evidence="1 2" key="1">
    <citation type="submission" date="2019-03" db="EMBL/GenBank/DDBJ databases">
        <authorList>
            <person name="Jensen L."/>
            <person name="Storgaard J."/>
            <person name="Sulaj E."/>
            <person name="Schramm A."/>
            <person name="Marshall I.P.G."/>
        </authorList>
    </citation>
    <scope>NUCLEOTIDE SEQUENCE [LARGE SCALE GENOMIC DNA]</scope>
    <source>
        <strain evidence="1 2">2017H2G3</strain>
    </source>
</reference>
<dbReference type="Proteomes" id="UP000293846">
    <property type="component" value="Unassembled WGS sequence"/>
</dbReference>
<evidence type="ECO:0000313" key="2">
    <source>
        <dbReference type="Proteomes" id="UP000293846"/>
    </source>
</evidence>
<protein>
    <submittedName>
        <fullName evidence="1">Uncharacterized protein</fullName>
    </submittedName>
</protein>